<dbReference type="EMBL" id="JACPRF010000020">
    <property type="protein sequence ID" value="MBI2875374.1"/>
    <property type="molecule type" value="Genomic_DNA"/>
</dbReference>
<proteinExistence type="predicted"/>
<comment type="subcellular location">
    <subcellularLocation>
        <location evidence="1">Cytoplasm</location>
    </subcellularLocation>
</comment>
<dbReference type="Gene3D" id="2.30.30.40">
    <property type="entry name" value="SH3 Domains"/>
    <property type="match status" value="1"/>
</dbReference>
<organism evidence="6 7">
    <name type="scientific">Tectimicrobiota bacterium</name>
    <dbReference type="NCBI Taxonomy" id="2528274"/>
    <lineage>
        <taxon>Bacteria</taxon>
        <taxon>Pseudomonadati</taxon>
        <taxon>Nitrospinota/Tectimicrobiota group</taxon>
        <taxon>Candidatus Tectimicrobiota</taxon>
    </lineage>
</organism>
<evidence type="ECO:0000256" key="4">
    <source>
        <dbReference type="ARBA" id="ARBA00022500"/>
    </source>
</evidence>
<name>A0A932CLJ6_UNCTE</name>
<keyword evidence="3" id="KW-0963">Cytoplasm</keyword>
<feature type="domain" description="CheW-like" evidence="5">
    <location>
        <begin position="7"/>
        <end position="147"/>
    </location>
</feature>
<dbReference type="FunFam" id="2.40.50.180:FF:000002">
    <property type="entry name" value="Chemotaxis protein CheW"/>
    <property type="match status" value="1"/>
</dbReference>
<dbReference type="Proteomes" id="UP000769766">
    <property type="component" value="Unassembled WGS sequence"/>
</dbReference>
<protein>
    <recommendedName>
        <fullName evidence="2">Chemotaxis protein CheW</fullName>
    </recommendedName>
</protein>
<evidence type="ECO:0000313" key="6">
    <source>
        <dbReference type="EMBL" id="MBI2875374.1"/>
    </source>
</evidence>
<evidence type="ECO:0000259" key="5">
    <source>
        <dbReference type="PROSITE" id="PS50851"/>
    </source>
</evidence>
<dbReference type="GO" id="GO:0005829">
    <property type="term" value="C:cytosol"/>
    <property type="evidence" value="ECO:0007669"/>
    <property type="project" value="TreeGrafter"/>
</dbReference>
<dbReference type="CDD" id="cd00732">
    <property type="entry name" value="CheW"/>
    <property type="match status" value="1"/>
</dbReference>
<dbReference type="Pfam" id="PF01584">
    <property type="entry name" value="CheW"/>
    <property type="match status" value="1"/>
</dbReference>
<dbReference type="InterPro" id="IPR036061">
    <property type="entry name" value="CheW-like_dom_sf"/>
</dbReference>
<dbReference type="Gene3D" id="2.40.50.180">
    <property type="entry name" value="CheA-289, Domain 4"/>
    <property type="match status" value="1"/>
</dbReference>
<dbReference type="GO" id="GO:0007165">
    <property type="term" value="P:signal transduction"/>
    <property type="evidence" value="ECO:0007669"/>
    <property type="project" value="InterPro"/>
</dbReference>
<keyword evidence="4" id="KW-0145">Chemotaxis</keyword>
<dbReference type="AlphaFoldDB" id="A0A932CLJ6"/>
<evidence type="ECO:0000256" key="3">
    <source>
        <dbReference type="ARBA" id="ARBA00022490"/>
    </source>
</evidence>
<evidence type="ECO:0000313" key="7">
    <source>
        <dbReference type="Proteomes" id="UP000769766"/>
    </source>
</evidence>
<evidence type="ECO:0000256" key="2">
    <source>
        <dbReference type="ARBA" id="ARBA00021483"/>
    </source>
</evidence>
<evidence type="ECO:0000256" key="1">
    <source>
        <dbReference type="ARBA" id="ARBA00004496"/>
    </source>
</evidence>
<dbReference type="PROSITE" id="PS50851">
    <property type="entry name" value="CHEW"/>
    <property type="match status" value="1"/>
</dbReference>
<dbReference type="PANTHER" id="PTHR22617:SF23">
    <property type="entry name" value="CHEMOTAXIS PROTEIN CHEW"/>
    <property type="match status" value="1"/>
</dbReference>
<dbReference type="GO" id="GO:0006935">
    <property type="term" value="P:chemotaxis"/>
    <property type="evidence" value="ECO:0007669"/>
    <property type="project" value="UniProtKB-KW"/>
</dbReference>
<dbReference type="SMART" id="SM00260">
    <property type="entry name" value="CheW"/>
    <property type="match status" value="1"/>
</dbReference>
<dbReference type="SUPFAM" id="SSF50341">
    <property type="entry name" value="CheW-like"/>
    <property type="match status" value="1"/>
</dbReference>
<dbReference type="InterPro" id="IPR002545">
    <property type="entry name" value="CheW-lke_dom"/>
</dbReference>
<comment type="caution">
    <text evidence="6">The sequence shown here is derived from an EMBL/GenBank/DDBJ whole genome shotgun (WGS) entry which is preliminary data.</text>
</comment>
<gene>
    <name evidence="6" type="ORF">HYY20_00665</name>
</gene>
<dbReference type="PANTHER" id="PTHR22617">
    <property type="entry name" value="CHEMOTAXIS SENSOR HISTIDINE KINASE-RELATED"/>
    <property type="match status" value="1"/>
</dbReference>
<dbReference type="InterPro" id="IPR039315">
    <property type="entry name" value="CheW"/>
</dbReference>
<reference evidence="6" key="1">
    <citation type="submission" date="2020-07" db="EMBL/GenBank/DDBJ databases">
        <title>Huge and variable diversity of episymbiotic CPR bacteria and DPANN archaea in groundwater ecosystems.</title>
        <authorList>
            <person name="He C.Y."/>
            <person name="Keren R."/>
            <person name="Whittaker M."/>
            <person name="Farag I.F."/>
            <person name="Doudna J."/>
            <person name="Cate J.H.D."/>
            <person name="Banfield J.F."/>
        </authorList>
    </citation>
    <scope>NUCLEOTIDE SEQUENCE</scope>
    <source>
        <strain evidence="6">NC_groundwater_672_Ag_B-0.1um_62_36</strain>
    </source>
</reference>
<sequence>MAEEVLEEQLVVFELAREHYGVNISKVQEIIRSQEITEVPRAPEFIEGVINLRGKITPVVDLRKRFGLSAGEHSKDARIVVVEVNGHLVGLMVDRVSEVLRVSRECVEPPSPPVTTLDSAYLKAIAKLEDRLIILLDLDRVLNKEEELALKEV</sequence>
<accession>A0A932CLJ6</accession>